<gene>
    <name evidence="6" type="ORF">LEA_07947</name>
    <name evidence="5" type="ORF">OBE_04735</name>
</gene>
<dbReference type="EMBL" id="AJWY01005258">
    <property type="protein sequence ID" value="EKC70120.1"/>
    <property type="molecule type" value="Genomic_DNA"/>
</dbReference>
<evidence type="ECO:0000256" key="2">
    <source>
        <dbReference type="ARBA" id="ARBA00022722"/>
    </source>
</evidence>
<feature type="domain" description="VRR-NUC" evidence="4">
    <location>
        <begin position="7"/>
        <end position="87"/>
    </location>
</feature>
<dbReference type="EMBL" id="AJWZ01003228">
    <property type="protein sequence ID" value="EKC68798.1"/>
    <property type="molecule type" value="Genomic_DNA"/>
</dbReference>
<dbReference type="GO" id="GO:0003676">
    <property type="term" value="F:nucleic acid binding"/>
    <property type="evidence" value="ECO:0007669"/>
    <property type="project" value="InterPro"/>
</dbReference>
<dbReference type="AlphaFoldDB" id="K1TV89"/>
<sequence>MESKNTTCENSIEKRLVTEVERVGGWCLKLPAIHNAGLPDRLCLFPGGEVVFVELKAFGKKPRKIQTLMHQKLKAMGFRVEVIDTTMGCKMLALEYDRK</sequence>
<evidence type="ECO:0000313" key="5">
    <source>
        <dbReference type="EMBL" id="EKC68798.1"/>
    </source>
</evidence>
<dbReference type="SMART" id="SM00990">
    <property type="entry name" value="VRR_NUC"/>
    <property type="match status" value="1"/>
</dbReference>
<dbReference type="Gene3D" id="3.40.1350.10">
    <property type="match status" value="1"/>
</dbReference>
<dbReference type="GO" id="GO:0004518">
    <property type="term" value="F:nuclease activity"/>
    <property type="evidence" value="ECO:0007669"/>
    <property type="project" value="UniProtKB-KW"/>
</dbReference>
<protein>
    <submittedName>
        <fullName evidence="6">Protein containing VRR-NUC domain protein</fullName>
    </submittedName>
</protein>
<keyword evidence="3" id="KW-0378">Hydrolase</keyword>
<dbReference type="GO" id="GO:0016788">
    <property type="term" value="F:hydrolase activity, acting on ester bonds"/>
    <property type="evidence" value="ECO:0007669"/>
    <property type="project" value="InterPro"/>
</dbReference>
<keyword evidence="2" id="KW-0540">Nuclease</keyword>
<comment type="caution">
    <text evidence="6">The sequence shown here is derived from an EMBL/GenBank/DDBJ whole genome shotgun (WGS) entry which is preliminary data.</text>
</comment>
<evidence type="ECO:0000256" key="1">
    <source>
        <dbReference type="ARBA" id="ARBA00001946"/>
    </source>
</evidence>
<evidence type="ECO:0000313" key="6">
    <source>
        <dbReference type="EMBL" id="EKC70120.1"/>
    </source>
</evidence>
<accession>K1TV89</accession>
<name>K1TV89_9ZZZZ</name>
<comment type="cofactor">
    <cofactor evidence="1">
        <name>Mg(2+)</name>
        <dbReference type="ChEBI" id="CHEBI:18420"/>
    </cofactor>
</comment>
<dbReference type="InterPro" id="IPR014883">
    <property type="entry name" value="VRR_NUC"/>
</dbReference>
<dbReference type="InterPro" id="IPR011856">
    <property type="entry name" value="tRNA_endonuc-like_dom_sf"/>
</dbReference>
<evidence type="ECO:0000256" key="3">
    <source>
        <dbReference type="ARBA" id="ARBA00022801"/>
    </source>
</evidence>
<organism evidence="6">
    <name type="scientific">human gut metagenome</name>
    <dbReference type="NCBI Taxonomy" id="408170"/>
    <lineage>
        <taxon>unclassified sequences</taxon>
        <taxon>metagenomes</taxon>
        <taxon>organismal metagenomes</taxon>
    </lineage>
</organism>
<evidence type="ECO:0000259" key="4">
    <source>
        <dbReference type="SMART" id="SM00990"/>
    </source>
</evidence>
<proteinExistence type="predicted"/>
<reference evidence="6" key="1">
    <citation type="journal article" date="2013" name="Environ. Microbiol.">
        <title>Microbiota from the distal guts of lean and obese adolescents exhibit partial functional redundancy besides clear differences in community structure.</title>
        <authorList>
            <person name="Ferrer M."/>
            <person name="Ruiz A."/>
            <person name="Lanza F."/>
            <person name="Haange S.B."/>
            <person name="Oberbach A."/>
            <person name="Till H."/>
            <person name="Bargiela R."/>
            <person name="Campoy C."/>
            <person name="Segura M.T."/>
            <person name="Richter M."/>
            <person name="von Bergen M."/>
            <person name="Seifert J."/>
            <person name="Suarez A."/>
        </authorList>
    </citation>
    <scope>NUCLEOTIDE SEQUENCE</scope>
</reference>